<sequence>MQILVLSYVASLASRADINAYCQHLVVRDYDLKTIPTVFKQSLPDEPCVSTVFTTAWIEERLVAAC</sequence>
<organism evidence="1 2">
    <name type="scientific">Gigaspora margarita</name>
    <dbReference type="NCBI Taxonomy" id="4874"/>
    <lineage>
        <taxon>Eukaryota</taxon>
        <taxon>Fungi</taxon>
        <taxon>Fungi incertae sedis</taxon>
        <taxon>Mucoromycota</taxon>
        <taxon>Glomeromycotina</taxon>
        <taxon>Glomeromycetes</taxon>
        <taxon>Diversisporales</taxon>
        <taxon>Gigasporaceae</taxon>
        <taxon>Gigaspora</taxon>
    </lineage>
</organism>
<name>A0ABN7UZ98_GIGMA</name>
<comment type="caution">
    <text evidence="1">The sequence shown here is derived from an EMBL/GenBank/DDBJ whole genome shotgun (WGS) entry which is preliminary data.</text>
</comment>
<reference evidence="1 2" key="1">
    <citation type="submission" date="2021-06" db="EMBL/GenBank/DDBJ databases">
        <authorList>
            <person name="Kallberg Y."/>
            <person name="Tangrot J."/>
            <person name="Rosling A."/>
        </authorList>
    </citation>
    <scope>NUCLEOTIDE SEQUENCE [LARGE SCALE GENOMIC DNA]</scope>
    <source>
        <strain evidence="1 2">120-4 pot B 10/14</strain>
    </source>
</reference>
<gene>
    <name evidence="1" type="ORF">GMARGA_LOCUS12346</name>
</gene>
<dbReference type="EMBL" id="CAJVQB010007503">
    <property type="protein sequence ID" value="CAG8704534.1"/>
    <property type="molecule type" value="Genomic_DNA"/>
</dbReference>
<keyword evidence="2" id="KW-1185">Reference proteome</keyword>
<evidence type="ECO:0000313" key="1">
    <source>
        <dbReference type="EMBL" id="CAG8704534.1"/>
    </source>
</evidence>
<proteinExistence type="predicted"/>
<accession>A0ABN7UZ98</accession>
<evidence type="ECO:0000313" key="2">
    <source>
        <dbReference type="Proteomes" id="UP000789901"/>
    </source>
</evidence>
<dbReference type="Proteomes" id="UP000789901">
    <property type="component" value="Unassembled WGS sequence"/>
</dbReference>
<protein>
    <submittedName>
        <fullName evidence="1">45897_t:CDS:1</fullName>
    </submittedName>
</protein>